<dbReference type="AlphaFoldDB" id="A0A3G2S8U6"/>
<name>A0A3G2S8U6_MALR7</name>
<keyword evidence="7" id="KW-0812">Transmembrane</keyword>
<dbReference type="STRING" id="425264.A0A3G2S8U6"/>
<dbReference type="VEuPathDB" id="FungiDB:DNF11_3571"/>
<evidence type="ECO:0000256" key="5">
    <source>
        <dbReference type="ARBA" id="ARBA00023049"/>
    </source>
</evidence>
<dbReference type="Pfam" id="PF16491">
    <property type="entry name" value="Peptidase_M48_N"/>
    <property type="match status" value="1"/>
</dbReference>
<evidence type="ECO:0000259" key="8">
    <source>
        <dbReference type="Pfam" id="PF01435"/>
    </source>
</evidence>
<dbReference type="PANTHER" id="PTHR10120">
    <property type="entry name" value="CAAX PRENYL PROTEASE 1"/>
    <property type="match status" value="1"/>
</dbReference>
<protein>
    <submittedName>
        <fullName evidence="10">Putative CAAX prenyl protease 1</fullName>
        <ecNumber evidence="10">3.4.24.84</ecNumber>
    </submittedName>
</protein>
<keyword evidence="3 6" id="KW-0378">Hydrolase</keyword>
<evidence type="ECO:0000313" key="10">
    <source>
        <dbReference type="EMBL" id="AYO44521.1"/>
    </source>
</evidence>
<comment type="similarity">
    <text evidence="6">Belongs to the peptidase M48 family.</text>
</comment>
<feature type="domain" description="CAAX prenyl protease 1 N-terminal" evidence="9">
    <location>
        <begin position="44"/>
        <end position="125"/>
    </location>
</feature>
<dbReference type="Pfam" id="PF01435">
    <property type="entry name" value="Peptidase_M48"/>
    <property type="match status" value="1"/>
</dbReference>
<keyword evidence="4 6" id="KW-0862">Zinc</keyword>
<evidence type="ECO:0000313" key="11">
    <source>
        <dbReference type="Proteomes" id="UP000269793"/>
    </source>
</evidence>
<dbReference type="GO" id="GO:0004222">
    <property type="term" value="F:metalloendopeptidase activity"/>
    <property type="evidence" value="ECO:0007669"/>
    <property type="project" value="InterPro"/>
</dbReference>
<proteinExistence type="inferred from homology"/>
<dbReference type="InterPro" id="IPR032456">
    <property type="entry name" value="Peptidase_M48_N"/>
</dbReference>
<evidence type="ECO:0000256" key="3">
    <source>
        <dbReference type="ARBA" id="ARBA00022801"/>
    </source>
</evidence>
<feature type="transmembrane region" description="Helical" evidence="7">
    <location>
        <begin position="117"/>
        <end position="141"/>
    </location>
</feature>
<keyword evidence="7" id="KW-1133">Transmembrane helix</keyword>
<comment type="cofactor">
    <cofactor evidence="6">
        <name>Zn(2+)</name>
        <dbReference type="ChEBI" id="CHEBI:29105"/>
    </cofactor>
    <text evidence="6">Binds 1 zinc ion per subunit.</text>
</comment>
<gene>
    <name evidence="10" type="ORF">DNF11_3571</name>
</gene>
<evidence type="ECO:0000256" key="1">
    <source>
        <dbReference type="ARBA" id="ARBA00022670"/>
    </source>
</evidence>
<reference evidence="10 11" key="1">
    <citation type="submission" date="2018-10" db="EMBL/GenBank/DDBJ databases">
        <title>Complete genome sequence of Malassezia restricta CBS 7877.</title>
        <authorList>
            <person name="Morand S.C."/>
            <person name="Bertignac M."/>
            <person name="Iltis A."/>
            <person name="Kolder I."/>
            <person name="Pirovano W."/>
            <person name="Jourdain R."/>
            <person name="Clavaud C."/>
        </authorList>
    </citation>
    <scope>NUCLEOTIDE SEQUENCE [LARGE SCALE GENOMIC DNA]</scope>
    <source>
        <strain evidence="10 11">CBS 7877</strain>
    </source>
</reference>
<accession>A0A3G2S8U6</accession>
<organism evidence="10 11">
    <name type="scientific">Malassezia restricta (strain ATCC 96810 / NBRC 103918 / CBS 7877)</name>
    <name type="common">Seborrheic dermatitis infection agent</name>
    <dbReference type="NCBI Taxonomy" id="425264"/>
    <lineage>
        <taxon>Eukaryota</taxon>
        <taxon>Fungi</taxon>
        <taxon>Dikarya</taxon>
        <taxon>Basidiomycota</taxon>
        <taxon>Ustilaginomycotina</taxon>
        <taxon>Malasseziomycetes</taxon>
        <taxon>Malasseziales</taxon>
        <taxon>Malasseziaceae</taxon>
        <taxon>Malassezia</taxon>
    </lineage>
</organism>
<feature type="transmembrane region" description="Helical" evidence="7">
    <location>
        <begin position="339"/>
        <end position="360"/>
    </location>
</feature>
<dbReference type="Proteomes" id="UP000269793">
    <property type="component" value="Chromosome VII"/>
</dbReference>
<dbReference type="InterPro" id="IPR001915">
    <property type="entry name" value="Peptidase_M48"/>
</dbReference>
<dbReference type="EC" id="3.4.24.84" evidence="10"/>
<evidence type="ECO:0000256" key="4">
    <source>
        <dbReference type="ARBA" id="ARBA00022833"/>
    </source>
</evidence>
<evidence type="ECO:0000256" key="2">
    <source>
        <dbReference type="ARBA" id="ARBA00022723"/>
    </source>
</evidence>
<dbReference type="GO" id="GO:0046872">
    <property type="term" value="F:metal ion binding"/>
    <property type="evidence" value="ECO:0007669"/>
    <property type="project" value="UniProtKB-KW"/>
</dbReference>
<feature type="transmembrane region" description="Helical" evidence="7">
    <location>
        <begin position="299"/>
        <end position="319"/>
    </location>
</feature>
<dbReference type="OrthoDB" id="3345967at2759"/>
<keyword evidence="11" id="KW-1185">Reference proteome</keyword>
<dbReference type="EMBL" id="CP033154">
    <property type="protein sequence ID" value="AYO44521.1"/>
    <property type="molecule type" value="Genomic_DNA"/>
</dbReference>
<feature type="transmembrane region" description="Helical" evidence="7">
    <location>
        <begin position="193"/>
        <end position="210"/>
    </location>
</feature>
<keyword evidence="2" id="KW-0479">Metal-binding</keyword>
<evidence type="ECO:0000256" key="6">
    <source>
        <dbReference type="RuleBase" id="RU003983"/>
    </source>
</evidence>
<sequence>MIAGWIQALCAVLDTPAVPWHQVASALTTLEYVVHMYVLQRQAPLYERTQLPPALAPFVNARDFAARQRASRAIVRWEMVTHTARYVLTMLRIVFLANALAWTWAGRLVQHSEKGQMVAYVCVLPALFFPFEQLVHAGELYMAQRQLSPASLAPWRTHLRDFFVMLPFRLLFSLAFVVCGVAFAVYVGEMLPAYMIALGALYIAFVSFVYPRAVRPFFDQPVVLDSGALYTRARAVAAKLGLPLEHVFLATQNSSDGGAYCFGSRTFCVVVLDRLASDAEIEAVLARAMVPWTLHHPRILTLCAAVPRALWVLGMALLVRNASLGRAFGFDDMPLPVGWDLAACLVQPVVALASFAVHVVQHRLCFEADAHAVRLEPKAGSLARAIATLDVAHLLMASAYDDALYSAYERDTPTPAQRIMALAT</sequence>
<keyword evidence="1 6" id="KW-0645">Protease</keyword>
<dbReference type="GO" id="GO:0006508">
    <property type="term" value="P:proteolysis"/>
    <property type="evidence" value="ECO:0007669"/>
    <property type="project" value="UniProtKB-KW"/>
</dbReference>
<keyword evidence="7" id="KW-0472">Membrane</keyword>
<evidence type="ECO:0000259" key="9">
    <source>
        <dbReference type="Pfam" id="PF16491"/>
    </source>
</evidence>
<evidence type="ECO:0000256" key="7">
    <source>
        <dbReference type="SAM" id="Phobius"/>
    </source>
</evidence>
<feature type="transmembrane region" description="Helical" evidence="7">
    <location>
        <begin position="86"/>
        <end position="105"/>
    </location>
</feature>
<keyword evidence="5 6" id="KW-0482">Metalloprotease</keyword>
<feature type="domain" description="Peptidase M48" evidence="8">
    <location>
        <begin position="230"/>
        <end position="422"/>
    </location>
</feature>
<feature type="transmembrane region" description="Helical" evidence="7">
    <location>
        <begin position="162"/>
        <end position="187"/>
    </location>
</feature>